<organism evidence="2 3">
    <name type="scientific">Candidatus Accumulibacter contiguus</name>
    <dbReference type="NCBI Taxonomy" id="2954381"/>
    <lineage>
        <taxon>Bacteria</taxon>
        <taxon>Pseudomonadati</taxon>
        <taxon>Pseudomonadota</taxon>
        <taxon>Betaproteobacteria</taxon>
        <taxon>Candidatus Accumulibacter</taxon>
    </lineage>
</organism>
<dbReference type="Gene3D" id="2.90.10.10">
    <property type="entry name" value="Bulb-type lectin domain"/>
    <property type="match status" value="1"/>
</dbReference>
<evidence type="ECO:0000259" key="1">
    <source>
        <dbReference type="PROSITE" id="PS51688"/>
    </source>
</evidence>
<name>A0ABX1TFJ6_9PROT</name>
<feature type="domain" description="Peptidase S74" evidence="1">
    <location>
        <begin position="79"/>
        <end position="169"/>
    </location>
</feature>
<accession>A0ABX1TFJ6</accession>
<gene>
    <name evidence="2" type="ORF">E4Q08_22320</name>
</gene>
<reference evidence="2" key="1">
    <citation type="submission" date="2019-03" db="EMBL/GenBank/DDBJ databases">
        <title>Metabolic reconstructions from genomes of highly enriched 'Candidatus Accumulibacter' and 'Candidatus Competibacter' bioreactor populations.</title>
        <authorList>
            <person name="Annavajhala M.K."/>
            <person name="Welles L."/>
            <person name="Abbas B."/>
            <person name="Sorokin D."/>
            <person name="Park H."/>
            <person name="Van Loosdrecht M."/>
            <person name="Chandran K."/>
        </authorList>
    </citation>
    <scope>NUCLEOTIDE SEQUENCE</scope>
    <source>
        <strain evidence="2">SBR_L</strain>
    </source>
</reference>
<evidence type="ECO:0000313" key="3">
    <source>
        <dbReference type="Proteomes" id="UP000886469"/>
    </source>
</evidence>
<dbReference type="PROSITE" id="PS51688">
    <property type="entry name" value="ICA"/>
    <property type="match status" value="1"/>
</dbReference>
<dbReference type="RefSeq" id="WP_169072018.1">
    <property type="nucleotide sequence ID" value="NZ_JAZKUC010000001.1"/>
</dbReference>
<dbReference type="Proteomes" id="UP000886469">
    <property type="component" value="Unassembled WGS sequence"/>
</dbReference>
<evidence type="ECO:0000313" key="2">
    <source>
        <dbReference type="EMBL" id="NMQ07776.1"/>
    </source>
</evidence>
<dbReference type="Pfam" id="PF13884">
    <property type="entry name" value="Peptidase_S74"/>
    <property type="match status" value="1"/>
</dbReference>
<sequence>MDYSDLVLDGNGNVGIGTHAPSQKLEVIGNLNVTGRITGGLDQLLSNNDLYRLVMQPDRNLVIYDQAMHVIWNLGSQISDLRLKKDLAPIDSPLAKLLSLRGVSFSWNEESLGTGREMGVIAQEVEQVFPELVTTLTERKFVNTMGLIPVIIEAIKEQQAQITELRNDGRMK</sequence>
<proteinExistence type="predicted"/>
<protein>
    <recommendedName>
        <fullName evidence="1">Peptidase S74 domain-containing protein</fullName>
    </recommendedName>
</protein>
<dbReference type="EMBL" id="SPMX01000093">
    <property type="protein sequence ID" value="NMQ07776.1"/>
    <property type="molecule type" value="Genomic_DNA"/>
</dbReference>
<comment type="caution">
    <text evidence="2">The sequence shown here is derived from an EMBL/GenBank/DDBJ whole genome shotgun (WGS) entry which is preliminary data.</text>
</comment>
<dbReference type="InterPro" id="IPR030392">
    <property type="entry name" value="S74_ICA"/>
</dbReference>
<dbReference type="InterPro" id="IPR036426">
    <property type="entry name" value="Bulb-type_lectin_dom_sf"/>
</dbReference>
<keyword evidence="3" id="KW-1185">Reference proteome</keyword>